<reference evidence="2" key="1">
    <citation type="submission" date="2021-01" db="EMBL/GenBank/DDBJ databases">
        <authorList>
            <person name="Corre E."/>
            <person name="Pelletier E."/>
            <person name="Niang G."/>
            <person name="Scheremetjew M."/>
            <person name="Finn R."/>
            <person name="Kale V."/>
            <person name="Holt S."/>
            <person name="Cochrane G."/>
            <person name="Meng A."/>
            <person name="Brown T."/>
            <person name="Cohen L."/>
        </authorList>
    </citation>
    <scope>NUCLEOTIDE SEQUENCE</scope>
    <source>
        <strain evidence="2">Fehren 1</strain>
    </source>
</reference>
<gene>
    <name evidence="2" type="ORF">FEHR0123_LOCUS3499</name>
</gene>
<accession>A0A7S3MLI7</accession>
<feature type="compositionally biased region" description="Polar residues" evidence="1">
    <location>
        <begin position="82"/>
        <end position="92"/>
    </location>
</feature>
<dbReference type="EMBL" id="HBIE01011495">
    <property type="protein sequence ID" value="CAE0308590.1"/>
    <property type="molecule type" value="Transcribed_RNA"/>
</dbReference>
<feature type="region of interest" description="Disordered" evidence="1">
    <location>
        <begin position="79"/>
        <end position="108"/>
    </location>
</feature>
<sequence>MGEYAKAMRKYNLGVSRQASNQRGRSFNQELTGYLGKTYGGTNSGSNMRNHARFRSNHNVSNTQQKIYHVQTPEMMYENRQHGSSMSPLTKSTDLRQMRNDSGQFPQI</sequence>
<dbReference type="AlphaFoldDB" id="A0A7S3MLI7"/>
<organism evidence="2">
    <name type="scientific">Favella ehrenbergii</name>
    <dbReference type="NCBI Taxonomy" id="182087"/>
    <lineage>
        <taxon>Eukaryota</taxon>
        <taxon>Sar</taxon>
        <taxon>Alveolata</taxon>
        <taxon>Ciliophora</taxon>
        <taxon>Intramacronucleata</taxon>
        <taxon>Spirotrichea</taxon>
        <taxon>Choreotrichia</taxon>
        <taxon>Tintinnida</taxon>
        <taxon>Xystonellidae</taxon>
        <taxon>Favella</taxon>
    </lineage>
</organism>
<evidence type="ECO:0000313" key="2">
    <source>
        <dbReference type="EMBL" id="CAE0308590.1"/>
    </source>
</evidence>
<proteinExistence type="predicted"/>
<evidence type="ECO:0000256" key="1">
    <source>
        <dbReference type="SAM" id="MobiDB-lite"/>
    </source>
</evidence>
<name>A0A7S3MLI7_9SPIT</name>
<protein>
    <submittedName>
        <fullName evidence="2">Uncharacterized protein</fullName>
    </submittedName>
</protein>